<dbReference type="GO" id="GO:0003852">
    <property type="term" value="F:2-isopropylmalate synthase activity"/>
    <property type="evidence" value="ECO:0007669"/>
    <property type="project" value="UniProtKB-UniRule"/>
</dbReference>
<evidence type="ECO:0000313" key="14">
    <source>
        <dbReference type="Proteomes" id="UP000190027"/>
    </source>
</evidence>
<dbReference type="FunFam" id="3.20.20.70:FF:000010">
    <property type="entry name" value="2-isopropylmalate synthase"/>
    <property type="match status" value="1"/>
</dbReference>
<dbReference type="PROSITE" id="PS00815">
    <property type="entry name" value="AIPM_HOMOCIT_SYNTH_1"/>
    <property type="match status" value="1"/>
</dbReference>
<feature type="domain" description="Pyruvate carboxyltransferase" evidence="12">
    <location>
        <begin position="5"/>
        <end position="268"/>
    </location>
</feature>
<keyword evidence="5 11" id="KW-0432">Leucine biosynthesis</keyword>
<feature type="binding site" evidence="11">
    <location>
        <position position="203"/>
    </location>
    <ligand>
        <name>Mn(2+)</name>
        <dbReference type="ChEBI" id="CHEBI:29035"/>
    </ligand>
</feature>
<dbReference type="GO" id="GO:0005737">
    <property type="term" value="C:cytoplasm"/>
    <property type="evidence" value="ECO:0007669"/>
    <property type="project" value="UniProtKB-UniRule"/>
</dbReference>
<dbReference type="GO" id="GO:0030145">
    <property type="term" value="F:manganese ion binding"/>
    <property type="evidence" value="ECO:0007669"/>
    <property type="project" value="UniProtKB-UniRule"/>
</dbReference>
<evidence type="ECO:0000256" key="6">
    <source>
        <dbReference type="ARBA" id="ARBA00022605"/>
    </source>
</evidence>
<keyword evidence="8 11" id="KW-0479">Metal-binding</keyword>
<evidence type="ECO:0000313" key="13">
    <source>
        <dbReference type="EMBL" id="SKA76701.1"/>
    </source>
</evidence>
<dbReference type="RefSeq" id="WP_078716440.1">
    <property type="nucleotide sequence ID" value="NZ_FUYC01000003.1"/>
</dbReference>
<dbReference type="AlphaFoldDB" id="A0A1T4WJ85"/>
<dbReference type="Gene3D" id="1.10.238.260">
    <property type="match status" value="1"/>
</dbReference>
<keyword evidence="7 11" id="KW-0808">Transferase</keyword>
<evidence type="ECO:0000256" key="7">
    <source>
        <dbReference type="ARBA" id="ARBA00022679"/>
    </source>
</evidence>
<evidence type="ECO:0000256" key="8">
    <source>
        <dbReference type="ARBA" id="ARBA00022723"/>
    </source>
</evidence>
<comment type="function">
    <text evidence="11">Catalyzes the condensation of the acetyl group of acetyl-CoA with 3-methyl-2-oxobutanoate (2-ketoisovalerate) to form 3-carboxy-3-hydroxy-4-methylpentanoate (2-isopropylmalate).</text>
</comment>
<dbReference type="InterPro" id="IPR013785">
    <property type="entry name" value="Aldolase_TIM"/>
</dbReference>
<dbReference type="Pfam" id="PF00682">
    <property type="entry name" value="HMGL-like"/>
    <property type="match status" value="1"/>
</dbReference>
<proteinExistence type="inferred from homology"/>
<evidence type="ECO:0000256" key="1">
    <source>
        <dbReference type="ARBA" id="ARBA00004689"/>
    </source>
</evidence>
<dbReference type="FunFam" id="1.10.238.260:FF:000001">
    <property type="entry name" value="2-isopropylmalate synthase"/>
    <property type="match status" value="1"/>
</dbReference>
<evidence type="ECO:0000259" key="12">
    <source>
        <dbReference type="PROSITE" id="PS50991"/>
    </source>
</evidence>
<dbReference type="CDD" id="cd07940">
    <property type="entry name" value="DRE_TIM_IPMS"/>
    <property type="match status" value="1"/>
</dbReference>
<comment type="catalytic activity">
    <reaction evidence="11">
        <text>3-methyl-2-oxobutanoate + acetyl-CoA + H2O = (2S)-2-isopropylmalate + CoA + H(+)</text>
        <dbReference type="Rhea" id="RHEA:21524"/>
        <dbReference type="ChEBI" id="CHEBI:1178"/>
        <dbReference type="ChEBI" id="CHEBI:11851"/>
        <dbReference type="ChEBI" id="CHEBI:15377"/>
        <dbReference type="ChEBI" id="CHEBI:15378"/>
        <dbReference type="ChEBI" id="CHEBI:57287"/>
        <dbReference type="ChEBI" id="CHEBI:57288"/>
        <dbReference type="EC" id="2.3.3.13"/>
    </reaction>
</comment>
<dbReference type="OrthoDB" id="9803573at2"/>
<feature type="binding site" evidence="11">
    <location>
        <position position="205"/>
    </location>
    <ligand>
        <name>Mn(2+)</name>
        <dbReference type="ChEBI" id="CHEBI:29035"/>
    </ligand>
</feature>
<evidence type="ECO:0000256" key="4">
    <source>
        <dbReference type="ARBA" id="ARBA00018198"/>
    </source>
</evidence>
<dbReference type="PANTHER" id="PTHR10277">
    <property type="entry name" value="HOMOCITRATE SYNTHASE-RELATED"/>
    <property type="match status" value="1"/>
</dbReference>
<dbReference type="EMBL" id="FUYC01000003">
    <property type="protein sequence ID" value="SKA76701.1"/>
    <property type="molecule type" value="Genomic_DNA"/>
</dbReference>
<keyword evidence="14" id="KW-1185">Reference proteome</keyword>
<dbReference type="STRING" id="1121449.SAMN02745704_00858"/>
<dbReference type="GO" id="GO:0009098">
    <property type="term" value="P:L-leucine biosynthetic process"/>
    <property type="evidence" value="ECO:0007669"/>
    <property type="project" value="UniProtKB-UniRule"/>
</dbReference>
<dbReference type="HAMAP" id="MF_01025">
    <property type="entry name" value="LeuA_type1"/>
    <property type="match status" value="1"/>
</dbReference>
<accession>A0A1T4WJ85</accession>
<sequence>MSDRVYVFDTTLRDGEQSPGATMSLEEKISMAHQLEALGVDIIEAGFPIASQGDFEAVRAISRAVSDRVQVAGLCRAVPKDIDRAWEAVKDAGNPRIHTFLATSDIHMKYKLQRTPEQVLEMAEAAVSRAATYTSNVEFSAEDASRSDWDFLAKVFERVIDCGATTVNVPDTVGYVQPFEYHEMIKYLMDRIPNSHKAVFSVHCHNDLGLAVANTLAAIRAGARQVECTVSGIGERAGNAAVEEVVMALNTRKDIYDVTTNVDTTQIFPSCRRLSQIIGQPIPPYKAIVGPNAFAHESGVHQDGVLKNPMTYEIMTPESIGRTGTEMVIGKHSGSHAVKAKVRELGYELDEEQLGLVFEAVKGLADKKEKIYDEDVHAMIMEKVFRKRDLFRIRDMSVSSSSGSVPPQAAVVMEFLQDGEPVEEKTNVVFGKGCVDAVFQCICGVVGAAPKLERYSVTAVTAGTDALGQVSIRIEENGLRAVGRSADSDVIRASAMALVNALNRLMKIKEEQ</sequence>
<evidence type="ECO:0000256" key="3">
    <source>
        <dbReference type="ARBA" id="ARBA00012973"/>
    </source>
</evidence>
<protein>
    <recommendedName>
        <fullName evidence="4 11">2-isopropylmalate synthase</fullName>
        <ecNumber evidence="3 11">2.3.3.13</ecNumber>
    </recommendedName>
    <alternativeName>
        <fullName evidence="11">Alpha-IPM synthase</fullName>
    </alternativeName>
    <alternativeName>
        <fullName evidence="11">Alpha-isopropylmalate synthase</fullName>
    </alternativeName>
</protein>
<dbReference type="InterPro" id="IPR054691">
    <property type="entry name" value="LeuA/HCS_post-cat"/>
</dbReference>
<feature type="region of interest" description="Regulatory domain" evidence="11">
    <location>
        <begin position="392"/>
        <end position="512"/>
    </location>
</feature>
<gene>
    <name evidence="11" type="primary">leuA</name>
    <name evidence="13" type="ORF">SAMN02745704_00858</name>
</gene>
<dbReference type="PROSITE" id="PS50991">
    <property type="entry name" value="PYR_CT"/>
    <property type="match status" value="1"/>
</dbReference>
<dbReference type="SUPFAM" id="SSF110921">
    <property type="entry name" value="2-isopropylmalate synthase LeuA, allosteric (dimerisation) domain"/>
    <property type="match status" value="1"/>
</dbReference>
<dbReference type="GO" id="GO:0003985">
    <property type="term" value="F:acetyl-CoA C-acetyltransferase activity"/>
    <property type="evidence" value="ECO:0007669"/>
    <property type="project" value="UniProtKB-UniRule"/>
</dbReference>
<keyword evidence="9 11" id="KW-0464">Manganese</keyword>
<dbReference type="SUPFAM" id="SSF51569">
    <property type="entry name" value="Aldolase"/>
    <property type="match status" value="1"/>
</dbReference>
<comment type="cofactor">
    <cofactor evidence="11">
        <name>Mn(2+)</name>
        <dbReference type="ChEBI" id="CHEBI:29035"/>
    </cofactor>
</comment>
<keyword evidence="10 11" id="KW-0100">Branched-chain amino acid biosynthesis</keyword>
<dbReference type="Gene3D" id="3.20.20.70">
    <property type="entry name" value="Aldolase class I"/>
    <property type="match status" value="1"/>
</dbReference>
<evidence type="ECO:0000256" key="9">
    <source>
        <dbReference type="ARBA" id="ARBA00023211"/>
    </source>
</evidence>
<keyword evidence="6 11" id="KW-0028">Amino-acid biosynthesis</keyword>
<reference evidence="13 14" key="1">
    <citation type="submission" date="2017-02" db="EMBL/GenBank/DDBJ databases">
        <authorList>
            <person name="Peterson S.W."/>
        </authorList>
    </citation>
    <scope>NUCLEOTIDE SEQUENCE [LARGE SCALE GENOMIC DNA]</scope>
    <source>
        <strain evidence="13 14">DSM 16080</strain>
    </source>
</reference>
<organism evidence="13 14">
    <name type="scientific">Paucidesulfovibrio gracilis DSM 16080</name>
    <dbReference type="NCBI Taxonomy" id="1121449"/>
    <lineage>
        <taxon>Bacteria</taxon>
        <taxon>Pseudomonadati</taxon>
        <taxon>Thermodesulfobacteriota</taxon>
        <taxon>Desulfovibrionia</taxon>
        <taxon>Desulfovibrionales</taxon>
        <taxon>Desulfovibrionaceae</taxon>
        <taxon>Paucidesulfovibrio</taxon>
    </lineage>
</organism>
<evidence type="ECO:0000256" key="5">
    <source>
        <dbReference type="ARBA" id="ARBA00022430"/>
    </source>
</evidence>
<dbReference type="InterPro" id="IPR050073">
    <property type="entry name" value="2-IPM_HCS-like"/>
</dbReference>
<keyword evidence="11" id="KW-0963">Cytoplasm</keyword>
<dbReference type="PANTHER" id="PTHR10277:SF9">
    <property type="entry name" value="2-ISOPROPYLMALATE SYNTHASE 1, CHLOROPLASTIC-RELATED"/>
    <property type="match status" value="1"/>
</dbReference>
<dbReference type="Pfam" id="PF22617">
    <property type="entry name" value="HCS_D2"/>
    <property type="match status" value="1"/>
</dbReference>
<dbReference type="SMART" id="SM00917">
    <property type="entry name" value="LeuA_dimer"/>
    <property type="match status" value="1"/>
</dbReference>
<dbReference type="UniPathway" id="UPA00048">
    <property type="reaction ID" value="UER00070"/>
</dbReference>
<dbReference type="InterPro" id="IPR013709">
    <property type="entry name" value="2-isopropylmalate_synth_dimer"/>
</dbReference>
<dbReference type="InterPro" id="IPR036230">
    <property type="entry name" value="LeuA_allosteric_dom_sf"/>
</dbReference>
<comment type="similarity">
    <text evidence="2 11">Belongs to the alpha-IPM synthase/homocitrate synthase family. LeuA type 1 subfamily.</text>
</comment>
<evidence type="ECO:0000256" key="11">
    <source>
        <dbReference type="HAMAP-Rule" id="MF_01025"/>
    </source>
</evidence>
<dbReference type="InterPro" id="IPR005671">
    <property type="entry name" value="LeuA_bact_synth"/>
</dbReference>
<dbReference type="InterPro" id="IPR002034">
    <property type="entry name" value="AIPM/Hcit_synth_CS"/>
</dbReference>
<name>A0A1T4WJ85_9BACT</name>
<dbReference type="Gene3D" id="3.30.160.270">
    <property type="match status" value="1"/>
</dbReference>
<feature type="binding site" evidence="11">
    <location>
        <position position="239"/>
    </location>
    <ligand>
        <name>Mn(2+)</name>
        <dbReference type="ChEBI" id="CHEBI:29035"/>
    </ligand>
</feature>
<comment type="pathway">
    <text evidence="1 11">Amino-acid biosynthesis; L-leucine biosynthesis; L-leucine from 3-methyl-2-oxobutanoate: step 1/4.</text>
</comment>
<comment type="subunit">
    <text evidence="11">Homodimer.</text>
</comment>
<dbReference type="PROSITE" id="PS00816">
    <property type="entry name" value="AIPM_HOMOCIT_SYNTH_2"/>
    <property type="match status" value="1"/>
</dbReference>
<evidence type="ECO:0000256" key="2">
    <source>
        <dbReference type="ARBA" id="ARBA00009396"/>
    </source>
</evidence>
<feature type="binding site" evidence="11">
    <location>
        <position position="14"/>
    </location>
    <ligand>
        <name>Mn(2+)</name>
        <dbReference type="ChEBI" id="CHEBI:29035"/>
    </ligand>
</feature>
<dbReference type="Proteomes" id="UP000190027">
    <property type="component" value="Unassembled WGS sequence"/>
</dbReference>
<dbReference type="InterPro" id="IPR000891">
    <property type="entry name" value="PYR_CT"/>
</dbReference>
<evidence type="ECO:0000256" key="10">
    <source>
        <dbReference type="ARBA" id="ARBA00023304"/>
    </source>
</evidence>
<dbReference type="NCBIfam" id="NF002086">
    <property type="entry name" value="PRK00915.1-3"/>
    <property type="match status" value="1"/>
</dbReference>
<dbReference type="EC" id="2.3.3.13" evidence="3 11"/>
<dbReference type="Pfam" id="PF08502">
    <property type="entry name" value="LeuA_dimer"/>
    <property type="match status" value="1"/>
</dbReference>
<dbReference type="NCBIfam" id="TIGR00973">
    <property type="entry name" value="leuA_bact"/>
    <property type="match status" value="1"/>
</dbReference>